<evidence type="ECO:0000313" key="2">
    <source>
        <dbReference type="Proteomes" id="UP000186601"/>
    </source>
</evidence>
<dbReference type="OrthoDB" id="3249754at2759"/>
<comment type="caution">
    <text evidence="1">The sequence shown here is derived from an EMBL/GenBank/DDBJ whole genome shotgun (WGS) entry which is preliminary data.</text>
</comment>
<dbReference type="Proteomes" id="UP000186601">
    <property type="component" value="Unassembled WGS sequence"/>
</dbReference>
<proteinExistence type="predicted"/>
<protein>
    <submittedName>
        <fullName evidence="1">Uncharacterized protein</fullName>
    </submittedName>
</protein>
<evidence type="ECO:0000313" key="1">
    <source>
        <dbReference type="EMBL" id="PSR78984.1"/>
    </source>
</evidence>
<sequence>MSCSLCRLPFTPHPTSTNPYPPPPGVLSDKQYRYLTYGVIIGPHLPTVVMTVKWLDQGLFGGFTVAIAVVKWESYGGTAMAFHTVCASILRHIFDCEDESVPSLVKLSEIQYILGRPSPGIDGGRFPHVKYEDVGDEKLDVRPYWYFEEGGDLMRFDYLTFKQDGLDWALAKPDM</sequence>
<accession>A0A2R6NX35</accession>
<gene>
    <name evidence="1" type="ORF">PHLCEN_2v7171</name>
</gene>
<organism evidence="1 2">
    <name type="scientific">Hermanssonia centrifuga</name>
    <dbReference type="NCBI Taxonomy" id="98765"/>
    <lineage>
        <taxon>Eukaryota</taxon>
        <taxon>Fungi</taxon>
        <taxon>Dikarya</taxon>
        <taxon>Basidiomycota</taxon>
        <taxon>Agaricomycotina</taxon>
        <taxon>Agaricomycetes</taxon>
        <taxon>Polyporales</taxon>
        <taxon>Meruliaceae</taxon>
        <taxon>Hermanssonia</taxon>
    </lineage>
</organism>
<name>A0A2R6NX35_9APHY</name>
<dbReference type="EMBL" id="MLYV02000712">
    <property type="protein sequence ID" value="PSR78984.1"/>
    <property type="molecule type" value="Genomic_DNA"/>
</dbReference>
<reference evidence="1 2" key="1">
    <citation type="submission" date="2018-02" db="EMBL/GenBank/DDBJ databases">
        <title>Genome sequence of the basidiomycete white-rot fungus Phlebia centrifuga.</title>
        <authorList>
            <person name="Granchi Z."/>
            <person name="Peng M."/>
            <person name="de Vries R.P."/>
            <person name="Hilden K."/>
            <person name="Makela M.R."/>
            <person name="Grigoriev I."/>
            <person name="Riley R."/>
        </authorList>
    </citation>
    <scope>NUCLEOTIDE SEQUENCE [LARGE SCALE GENOMIC DNA]</scope>
    <source>
        <strain evidence="1 2">FBCC195</strain>
    </source>
</reference>
<keyword evidence="2" id="KW-1185">Reference proteome</keyword>
<dbReference type="AlphaFoldDB" id="A0A2R6NX35"/>